<keyword evidence="2 4" id="KW-0863">Zinc-finger</keyword>
<dbReference type="SUPFAM" id="SSF57850">
    <property type="entry name" value="RING/U-box"/>
    <property type="match status" value="1"/>
</dbReference>
<evidence type="ECO:0000256" key="2">
    <source>
        <dbReference type="ARBA" id="ARBA00022771"/>
    </source>
</evidence>
<feature type="region of interest" description="Disordered" evidence="5">
    <location>
        <begin position="186"/>
        <end position="231"/>
    </location>
</feature>
<dbReference type="GO" id="GO:0007131">
    <property type="term" value="P:reciprocal meiotic recombination"/>
    <property type="evidence" value="ECO:0007669"/>
    <property type="project" value="InterPro"/>
</dbReference>
<proteinExistence type="predicted"/>
<evidence type="ECO:0000256" key="5">
    <source>
        <dbReference type="SAM" id="MobiDB-lite"/>
    </source>
</evidence>
<accession>A0A014R141</accession>
<evidence type="ECO:0000259" key="6">
    <source>
        <dbReference type="PROSITE" id="PS50089"/>
    </source>
</evidence>
<dbReference type="PROSITE" id="PS50089">
    <property type="entry name" value="ZF_RING_2"/>
    <property type="match status" value="1"/>
</dbReference>
<feature type="region of interest" description="Disordered" evidence="5">
    <location>
        <begin position="254"/>
        <end position="273"/>
    </location>
</feature>
<feature type="compositionally biased region" description="Basic and acidic residues" evidence="5">
    <location>
        <begin position="212"/>
        <end position="226"/>
    </location>
</feature>
<keyword evidence="3" id="KW-0862">Zinc</keyword>
<feature type="compositionally biased region" description="Polar residues" evidence="5">
    <location>
        <begin position="264"/>
        <end position="273"/>
    </location>
</feature>
<feature type="domain" description="RING-type" evidence="6">
    <location>
        <begin position="13"/>
        <end position="56"/>
    </location>
</feature>
<dbReference type="PANTHER" id="PTHR14305">
    <property type="entry name" value="E3 UBIQUITIN-PROTEIN LIGASE CCNB1IP1"/>
    <property type="match status" value="1"/>
</dbReference>
<evidence type="ECO:0000256" key="3">
    <source>
        <dbReference type="ARBA" id="ARBA00022833"/>
    </source>
</evidence>
<evidence type="ECO:0000256" key="4">
    <source>
        <dbReference type="PROSITE-ProRule" id="PRU00175"/>
    </source>
</evidence>
<dbReference type="GO" id="GO:0061630">
    <property type="term" value="F:ubiquitin protein ligase activity"/>
    <property type="evidence" value="ECO:0007669"/>
    <property type="project" value="InterPro"/>
</dbReference>
<name>A0A014R141_9HYPO</name>
<dbReference type="InterPro" id="IPR001841">
    <property type="entry name" value="Znf_RING"/>
</dbReference>
<keyword evidence="1" id="KW-0479">Metal-binding</keyword>
<dbReference type="AlphaFoldDB" id="A0A014R141"/>
<dbReference type="PANTHER" id="PTHR14305:SF0">
    <property type="entry name" value="E3 UBIQUITIN-PROTEIN LIGASE CCNB1IP1"/>
    <property type="match status" value="1"/>
</dbReference>
<evidence type="ECO:0000313" key="8">
    <source>
        <dbReference type="Proteomes" id="UP000030151"/>
    </source>
</evidence>
<organism evidence="7 8">
    <name type="scientific">Metarhizium robertsii</name>
    <dbReference type="NCBI Taxonomy" id="568076"/>
    <lineage>
        <taxon>Eukaryota</taxon>
        <taxon>Fungi</taxon>
        <taxon>Dikarya</taxon>
        <taxon>Ascomycota</taxon>
        <taxon>Pezizomycotina</taxon>
        <taxon>Sordariomycetes</taxon>
        <taxon>Hypocreomycetidae</taxon>
        <taxon>Hypocreales</taxon>
        <taxon>Clavicipitaceae</taxon>
        <taxon>Metarhizium</taxon>
    </lineage>
</organism>
<dbReference type="EMBL" id="JELW01000008">
    <property type="protein sequence ID" value="EXV01313.1"/>
    <property type="molecule type" value="Genomic_DNA"/>
</dbReference>
<dbReference type="GO" id="GO:0000795">
    <property type="term" value="C:synaptonemal complex"/>
    <property type="evidence" value="ECO:0007669"/>
    <property type="project" value="InterPro"/>
</dbReference>
<dbReference type="Proteomes" id="UP000030151">
    <property type="component" value="Unassembled WGS sequence"/>
</dbReference>
<gene>
    <name evidence="7" type="ORF">X797_005409</name>
</gene>
<comment type="caution">
    <text evidence="7">The sequence shown here is derived from an EMBL/GenBank/DDBJ whole genome shotgun (WGS) entry which is preliminary data.</text>
</comment>
<evidence type="ECO:0000256" key="1">
    <source>
        <dbReference type="ARBA" id="ARBA00022723"/>
    </source>
</evidence>
<reference evidence="7 8" key="1">
    <citation type="submission" date="2014-02" db="EMBL/GenBank/DDBJ databases">
        <title>The genome sequence of the entomopathogenic fungus Metarhizium robertsii ARSEF 2575.</title>
        <authorList>
            <person name="Giuliano Garisto Donzelli B."/>
            <person name="Roe B.A."/>
            <person name="Macmil S.L."/>
            <person name="Krasnoff S.B."/>
            <person name="Gibson D.M."/>
        </authorList>
    </citation>
    <scope>NUCLEOTIDE SEQUENCE [LARGE SCALE GENOMIC DNA]</scope>
    <source>
        <strain evidence="7 8">ARSEF 2575</strain>
    </source>
</reference>
<dbReference type="InterPro" id="IPR017907">
    <property type="entry name" value="Znf_RING_CS"/>
</dbReference>
<sequence length="273" mass="31432">MMDYNLLCNNLKCRRELRDRALVTTCSHAFCLDCVQHLRLVCDIAAKQTFVCPACHSTLFRDRDTLIANLLPSEDYKAIVLSGLSPGIVLECAERALNFWAYQKTQEICYQQHVYGILTEKHSKLKSQLHQTVTEANAEIARLQTIIDSTTKEHERLCRRNEELVVAHRDKSRRLLQVQELYHKARAGSGNGTPPRTVGNAVNPTPQFQWQTHDRNWSDPRPEKDPYNWPLAGERINPEVVVTKTRRHLNCSSEERPVHHMALTRQSTLSRRG</sequence>
<feature type="compositionally biased region" description="Polar residues" evidence="5">
    <location>
        <begin position="200"/>
        <end position="211"/>
    </location>
</feature>
<evidence type="ECO:0000313" key="7">
    <source>
        <dbReference type="EMBL" id="EXV01313.1"/>
    </source>
</evidence>
<dbReference type="GO" id="GO:0008270">
    <property type="term" value="F:zinc ion binding"/>
    <property type="evidence" value="ECO:0007669"/>
    <property type="project" value="UniProtKB-KW"/>
</dbReference>
<dbReference type="HOGENOM" id="CLU_049340_2_1_1"/>
<dbReference type="PROSITE" id="PS00518">
    <property type="entry name" value="ZF_RING_1"/>
    <property type="match status" value="1"/>
</dbReference>
<protein>
    <submittedName>
        <fullName evidence="7">RING finger domain protein</fullName>
    </submittedName>
</protein>
<dbReference type="InterPro" id="IPR042448">
    <property type="entry name" value="CCNB1IP1"/>
</dbReference>